<comment type="caution">
    <text evidence="1">The sequence shown here is derived from an EMBL/GenBank/DDBJ whole genome shotgun (WGS) entry which is preliminary data.</text>
</comment>
<reference evidence="1" key="1">
    <citation type="submission" date="2018-12" db="EMBL/GenBank/DDBJ databases">
        <authorList>
            <person name="Will S."/>
            <person name="Neumann-Schaal M."/>
            <person name="Henke P."/>
        </authorList>
    </citation>
    <scope>NUCLEOTIDE SEQUENCE</scope>
    <source>
        <strain evidence="1">PCC 7102</strain>
    </source>
</reference>
<dbReference type="EMBL" id="RSCL01000021">
    <property type="protein sequence ID" value="RUT01054.1"/>
    <property type="molecule type" value="Genomic_DNA"/>
</dbReference>
<evidence type="ECO:0000313" key="2">
    <source>
        <dbReference type="Proteomes" id="UP000271624"/>
    </source>
</evidence>
<proteinExistence type="predicted"/>
<sequence>MSQPSPAILFLTGASGVGKTTIVKTIQANNTNTDYAFFFSDAHGVASIDEMLEQAGSLKRYQELLTHKHVKYITDNYPNTSTVIFEGQARFNFIEDACNSFGVKQYSIILIDCAWKEMHLRLCNERKQPELANFSMRTWARFLRTQARATNIPIIDTSKVTLSEAVKIVQSYLSILIGAV</sequence>
<protein>
    <submittedName>
        <fullName evidence="1">Uncharacterized protein</fullName>
    </submittedName>
</protein>
<dbReference type="InterPro" id="IPR027417">
    <property type="entry name" value="P-loop_NTPase"/>
</dbReference>
<accession>A0A433V4N3</accession>
<gene>
    <name evidence="1" type="ORF">DSM106972_070600</name>
</gene>
<reference evidence="1" key="2">
    <citation type="journal article" date="2019" name="Genome Biol. Evol.">
        <title>Day and night: Metabolic profiles and evolutionary relationships of six axenic non-marine cyanobacteria.</title>
        <authorList>
            <person name="Will S.E."/>
            <person name="Henke P."/>
            <person name="Boedeker C."/>
            <person name="Huang S."/>
            <person name="Brinkmann H."/>
            <person name="Rohde M."/>
            <person name="Jarek M."/>
            <person name="Friedl T."/>
            <person name="Seufert S."/>
            <person name="Schumacher M."/>
            <person name="Overmann J."/>
            <person name="Neumann-Schaal M."/>
            <person name="Petersen J."/>
        </authorList>
    </citation>
    <scope>NUCLEOTIDE SEQUENCE [LARGE SCALE GENOMIC DNA]</scope>
    <source>
        <strain evidence="1">PCC 7102</strain>
    </source>
</reference>
<dbReference type="OrthoDB" id="514290at2"/>
<keyword evidence="2" id="KW-1185">Reference proteome</keyword>
<name>A0A433V4N3_9CYAN</name>
<evidence type="ECO:0000313" key="1">
    <source>
        <dbReference type="EMBL" id="RUT01054.1"/>
    </source>
</evidence>
<dbReference type="SUPFAM" id="SSF52540">
    <property type="entry name" value="P-loop containing nucleoside triphosphate hydrolases"/>
    <property type="match status" value="1"/>
</dbReference>
<dbReference type="RefSeq" id="WP_127085185.1">
    <property type="nucleotide sequence ID" value="NZ_RSCL01000021.1"/>
</dbReference>
<dbReference type="AlphaFoldDB" id="A0A433V4N3"/>
<organism evidence="1 2">
    <name type="scientific">Dulcicalothrix desertica PCC 7102</name>
    <dbReference type="NCBI Taxonomy" id="232991"/>
    <lineage>
        <taxon>Bacteria</taxon>
        <taxon>Bacillati</taxon>
        <taxon>Cyanobacteriota</taxon>
        <taxon>Cyanophyceae</taxon>
        <taxon>Nostocales</taxon>
        <taxon>Calotrichaceae</taxon>
        <taxon>Dulcicalothrix</taxon>
    </lineage>
</organism>
<dbReference type="Gene3D" id="3.40.50.300">
    <property type="entry name" value="P-loop containing nucleotide triphosphate hydrolases"/>
    <property type="match status" value="1"/>
</dbReference>
<dbReference type="Proteomes" id="UP000271624">
    <property type="component" value="Unassembled WGS sequence"/>
</dbReference>